<evidence type="ECO:0000313" key="2">
    <source>
        <dbReference type="EMBL" id="OGL51523.1"/>
    </source>
</evidence>
<dbReference type="Gene3D" id="3.40.50.410">
    <property type="entry name" value="von Willebrand factor, type A domain"/>
    <property type="match status" value="1"/>
</dbReference>
<dbReference type="InterPro" id="IPR036465">
    <property type="entry name" value="vWFA_dom_sf"/>
</dbReference>
<feature type="domain" description="VWFA" evidence="1">
    <location>
        <begin position="45"/>
        <end position="214"/>
    </location>
</feature>
<accession>A0A1F7SCL2</accession>
<dbReference type="Pfam" id="PF00092">
    <property type="entry name" value="VWA"/>
    <property type="match status" value="1"/>
</dbReference>
<dbReference type="AlphaFoldDB" id="A0A1F7SCL2"/>
<organism evidence="2 3">
    <name type="scientific">Candidatus Schekmanbacteria bacterium RIFCSPLOWO2_12_FULL_38_15</name>
    <dbReference type="NCBI Taxonomy" id="1817883"/>
    <lineage>
        <taxon>Bacteria</taxon>
        <taxon>Candidatus Schekmaniibacteriota</taxon>
    </lineage>
</organism>
<dbReference type="SMART" id="SM00327">
    <property type="entry name" value="VWA"/>
    <property type="match status" value="1"/>
</dbReference>
<protein>
    <recommendedName>
        <fullName evidence="1">VWFA domain-containing protein</fullName>
    </recommendedName>
</protein>
<proteinExistence type="predicted"/>
<dbReference type="InterPro" id="IPR050525">
    <property type="entry name" value="ECM_Assembly_Org"/>
</dbReference>
<dbReference type="PANTHER" id="PTHR24020:SF84">
    <property type="entry name" value="VWFA DOMAIN-CONTAINING PROTEIN"/>
    <property type="match status" value="1"/>
</dbReference>
<dbReference type="Proteomes" id="UP000178082">
    <property type="component" value="Unassembled WGS sequence"/>
</dbReference>
<sequence length="223" mass="24560">MDKEKSIIDSTNTDITLTKFQQKNWVKKLEAASGKPVALRRSSKIVYLLIDCSGSMAEGNKIEQAKKGAIGFAEEAQRKEYAVGLIQFSSHAEHILEPHNELTSLNTSIEKLSANGSTNMAAAVQIARDKLLDKAGEKVICIVTDGMPDDKKATLEAANEVRTQGIEIMTIGTDDADKEFLEELATRKELSRKVLRDQLEQGIVAMAKMLPKKMGSKNYGQDF</sequence>
<dbReference type="CDD" id="cd00198">
    <property type="entry name" value="vWFA"/>
    <property type="match status" value="1"/>
</dbReference>
<name>A0A1F7SCL2_9BACT</name>
<gene>
    <name evidence="2" type="ORF">A3G31_03450</name>
</gene>
<dbReference type="InterPro" id="IPR002035">
    <property type="entry name" value="VWF_A"/>
</dbReference>
<dbReference type="SUPFAM" id="SSF53300">
    <property type="entry name" value="vWA-like"/>
    <property type="match status" value="1"/>
</dbReference>
<dbReference type="PROSITE" id="PS50234">
    <property type="entry name" value="VWFA"/>
    <property type="match status" value="1"/>
</dbReference>
<dbReference type="STRING" id="1817883.A3G31_03450"/>
<evidence type="ECO:0000259" key="1">
    <source>
        <dbReference type="PROSITE" id="PS50234"/>
    </source>
</evidence>
<dbReference type="EMBL" id="MGDI01000040">
    <property type="protein sequence ID" value="OGL51523.1"/>
    <property type="molecule type" value="Genomic_DNA"/>
</dbReference>
<dbReference type="PANTHER" id="PTHR24020">
    <property type="entry name" value="COLLAGEN ALPHA"/>
    <property type="match status" value="1"/>
</dbReference>
<comment type="caution">
    <text evidence="2">The sequence shown here is derived from an EMBL/GenBank/DDBJ whole genome shotgun (WGS) entry which is preliminary data.</text>
</comment>
<evidence type="ECO:0000313" key="3">
    <source>
        <dbReference type="Proteomes" id="UP000178082"/>
    </source>
</evidence>
<reference evidence="2 3" key="1">
    <citation type="journal article" date="2016" name="Nat. Commun.">
        <title>Thousands of microbial genomes shed light on interconnected biogeochemical processes in an aquifer system.</title>
        <authorList>
            <person name="Anantharaman K."/>
            <person name="Brown C.T."/>
            <person name="Hug L.A."/>
            <person name="Sharon I."/>
            <person name="Castelle C.J."/>
            <person name="Probst A.J."/>
            <person name="Thomas B.C."/>
            <person name="Singh A."/>
            <person name="Wilkins M.J."/>
            <person name="Karaoz U."/>
            <person name="Brodie E.L."/>
            <person name="Williams K.H."/>
            <person name="Hubbard S.S."/>
            <person name="Banfield J.F."/>
        </authorList>
    </citation>
    <scope>NUCLEOTIDE SEQUENCE [LARGE SCALE GENOMIC DNA]</scope>
</reference>